<protein>
    <submittedName>
        <fullName evidence="3">Alpha/beta fold hydrolase</fullName>
    </submittedName>
</protein>
<evidence type="ECO:0000313" key="3">
    <source>
        <dbReference type="EMBL" id="TNC51052.1"/>
    </source>
</evidence>
<dbReference type="Gene3D" id="3.40.50.1820">
    <property type="entry name" value="alpha/beta hydrolase"/>
    <property type="match status" value="1"/>
</dbReference>
<feature type="domain" description="AB hydrolase-1" evidence="1">
    <location>
        <begin position="47"/>
        <end position="282"/>
    </location>
</feature>
<dbReference type="Pfam" id="PF00561">
    <property type="entry name" value="Abhydrolase_1"/>
    <property type="match status" value="1"/>
</dbReference>
<dbReference type="EMBL" id="VDFR01000010">
    <property type="protein sequence ID" value="TNC51052.1"/>
    <property type="molecule type" value="Genomic_DNA"/>
</dbReference>
<name>A0A5C4N3F7_9ACTN</name>
<organism evidence="3 4">
    <name type="scientific">Mumia zhuanghuii</name>
    <dbReference type="NCBI Taxonomy" id="2585211"/>
    <lineage>
        <taxon>Bacteria</taxon>
        <taxon>Bacillati</taxon>
        <taxon>Actinomycetota</taxon>
        <taxon>Actinomycetes</taxon>
        <taxon>Propionibacteriales</taxon>
        <taxon>Nocardioidaceae</taxon>
        <taxon>Mumia</taxon>
    </lineage>
</organism>
<dbReference type="InterPro" id="IPR050228">
    <property type="entry name" value="Carboxylesterase_BioH"/>
</dbReference>
<dbReference type="EMBL" id="VDFR01000072">
    <property type="protein sequence ID" value="TNC44632.1"/>
    <property type="molecule type" value="Genomic_DNA"/>
</dbReference>
<evidence type="ECO:0000313" key="2">
    <source>
        <dbReference type="EMBL" id="TNC44632.1"/>
    </source>
</evidence>
<gene>
    <name evidence="3" type="ORF">FHE65_02460</name>
    <name evidence="2" type="ORF">FHE65_16395</name>
</gene>
<comment type="caution">
    <text evidence="3">The sequence shown here is derived from an EMBL/GenBank/DDBJ whole genome shotgun (WGS) entry which is preliminary data.</text>
</comment>
<dbReference type="OrthoDB" id="495620at2"/>
<accession>A0A5C4N3F7</accession>
<dbReference type="AlphaFoldDB" id="A0A5C4N3F7"/>
<proteinExistence type="predicted"/>
<dbReference type="InterPro" id="IPR000073">
    <property type="entry name" value="AB_hydrolase_1"/>
</dbReference>
<dbReference type="Proteomes" id="UP000306740">
    <property type="component" value="Unassembled WGS sequence"/>
</dbReference>
<evidence type="ECO:0000259" key="1">
    <source>
        <dbReference type="Pfam" id="PF00561"/>
    </source>
</evidence>
<keyword evidence="3" id="KW-0378">Hydrolase</keyword>
<dbReference type="PRINTS" id="PR00412">
    <property type="entry name" value="EPOXHYDRLASE"/>
</dbReference>
<reference evidence="3 4" key="1">
    <citation type="submission" date="2019-05" db="EMBL/GenBank/DDBJ databases">
        <title>Mumia sp. nov., isolated from the intestinal contents of plateau pika (Ochotona curzoniae) in the Qinghai-Tibet plateau of China.</title>
        <authorList>
            <person name="Tian Z."/>
        </authorList>
    </citation>
    <scope>NUCLEOTIDE SEQUENCE [LARGE SCALE GENOMIC DNA]</scope>
    <source>
        <strain evidence="4">527</strain>
        <strain evidence="3">Z527</strain>
    </source>
</reference>
<dbReference type="InterPro" id="IPR029058">
    <property type="entry name" value="AB_hydrolase_fold"/>
</dbReference>
<dbReference type="GO" id="GO:0016787">
    <property type="term" value="F:hydrolase activity"/>
    <property type="evidence" value="ECO:0007669"/>
    <property type="project" value="UniProtKB-KW"/>
</dbReference>
<sequence length="297" mass="31983">MTPGLSVRESYDTLVVMLRHAEDLQRLQLADQHVAFVDRDPGTGAMPLVLLHGGAIDHRMWGPQLDAFPERRVVAPDARGHGWSSAATEARLCDDVVALLDALEIERAVLAGISMGGGTAVDTALEHPDRAAGVVAGGVGTSEPVFEDPWALDLFAQWQRAEAAGDAQAWMAAFMAFVPGPHRTREDVDPEVWDAVEAMAWHTLKEHVVVGPDGIPVPPARPTGVNDTWARLLRVAAPVLAVVGAVDGDDHRKMAERLAALVPQGELAVVDAAAHYPNLERPEEFNRLVRDFLAKVA</sequence>
<dbReference type="PANTHER" id="PTHR43194">
    <property type="entry name" value="HYDROLASE ALPHA/BETA FOLD FAMILY"/>
    <property type="match status" value="1"/>
</dbReference>
<evidence type="ECO:0000313" key="4">
    <source>
        <dbReference type="Proteomes" id="UP000306740"/>
    </source>
</evidence>
<dbReference type="SUPFAM" id="SSF53474">
    <property type="entry name" value="alpha/beta-Hydrolases"/>
    <property type="match status" value="1"/>
</dbReference>
<dbReference type="InterPro" id="IPR000639">
    <property type="entry name" value="Epox_hydrolase-like"/>
</dbReference>
<dbReference type="PANTHER" id="PTHR43194:SF5">
    <property type="entry name" value="PIMELOYL-[ACYL-CARRIER PROTEIN] METHYL ESTER ESTERASE"/>
    <property type="match status" value="1"/>
</dbReference>